<dbReference type="OrthoDB" id="9781691at2"/>
<name>A0A2P8HGQ9_CHINA</name>
<dbReference type="EMBL" id="PYAW01000004">
    <property type="protein sequence ID" value="PSL45405.1"/>
    <property type="molecule type" value="Genomic_DNA"/>
</dbReference>
<dbReference type="Proteomes" id="UP000240971">
    <property type="component" value="Unassembled WGS sequence"/>
</dbReference>
<dbReference type="SUPFAM" id="SSF56988">
    <property type="entry name" value="Anthrax protective antigen"/>
    <property type="match status" value="1"/>
</dbReference>
<dbReference type="Pfam" id="PF18413">
    <property type="entry name" value="Neuraminidase"/>
    <property type="match status" value="1"/>
</dbReference>
<proteinExistence type="predicted"/>
<dbReference type="Pfam" id="PF20220">
    <property type="entry name" value="ABC_toxin_N"/>
    <property type="match status" value="1"/>
</dbReference>
<reference evidence="4 5" key="1">
    <citation type="submission" date="2018-03" db="EMBL/GenBank/DDBJ databases">
        <title>Genomic Encyclopedia of Archaeal and Bacterial Type Strains, Phase II (KMG-II): from individual species to whole genera.</title>
        <authorList>
            <person name="Goeker M."/>
        </authorList>
    </citation>
    <scope>NUCLEOTIDE SEQUENCE [LARGE SCALE GENOMIC DNA]</scope>
    <source>
        <strain evidence="4 5">DSM 24859</strain>
    </source>
</reference>
<accession>A0A2P8HGQ9</accession>
<protein>
    <submittedName>
        <fullName evidence="4">Virulence plasmid A protein</fullName>
    </submittedName>
</protein>
<evidence type="ECO:0000259" key="2">
    <source>
        <dbReference type="Pfam" id="PF18413"/>
    </source>
</evidence>
<organism evidence="4 5">
    <name type="scientific">Chitinophaga niastensis</name>
    <dbReference type="NCBI Taxonomy" id="536980"/>
    <lineage>
        <taxon>Bacteria</taxon>
        <taxon>Pseudomonadati</taxon>
        <taxon>Bacteroidota</taxon>
        <taxon>Chitinophagia</taxon>
        <taxon>Chitinophagales</taxon>
        <taxon>Chitinophagaceae</taxon>
        <taxon>Chitinophaga</taxon>
    </lineage>
</organism>
<evidence type="ECO:0000256" key="1">
    <source>
        <dbReference type="ARBA" id="ARBA00023026"/>
    </source>
</evidence>
<keyword evidence="5" id="KW-1185">Reference proteome</keyword>
<evidence type="ECO:0000259" key="3">
    <source>
        <dbReference type="Pfam" id="PF20220"/>
    </source>
</evidence>
<gene>
    <name evidence="4" type="ORF">CLV51_104107</name>
</gene>
<feature type="domain" description="Neuraminidase-like" evidence="2">
    <location>
        <begin position="1820"/>
        <end position="1944"/>
    </location>
</feature>
<sequence length="2220" mass="247811">MSTQTINGYLISQDKQQPLAGLRVEAWDKSLSVTVPLGTAISNTQGYFSISPDTQYTDQFSTGRIQDVFFKIYKDNRLLLDTRDKILWNAAKPTDVRIPVPVDNIPPVTPPVYYTVSGKVVTDKGAPVSRVIALAKDKRLPYDIPLSSAVTDAGGNYRITYDTSLLKGKPQPDLEVSVMNESSREIVIGKSDIRYNAGSAETINVILHSAQVPVTSEYDRLTGDLQPNLGGIALKDLQENQNNSHITLLSNKTGWDARAVAMAAQANKLNAVTGIPPVHYYALFRAGLPANDEVLSRLPSATVEKIITHAADTKIIPPNTDIQSTLKILNTRSVDFLLHNSAAVGVSSLGNMLNIRLNTDQQNIFAESYKEAAGNNDLLWSSLKSKGIPPETISQLQLDGKLGYLTSQNAPLIKRLYEAYQVSDPVQLVHKGLYKAAAWKNLVGNDVPQGVNPDSYAANMANQLALSYPTAVVSEMVNNNEVMLNNNAPKDVVSQFFSTAGQENVLGVKPVKQWESFGQLHPEAQVAAKQVERIFQLSPSNESLSTLSKLGLNSAYEITKYSQSEFLEKYGSQFPSTAEAMLTHTKAQEIYSTVTNIATTYITGRTTPNVYALTGKTTAETQGSPAPSAGPMPKGMPQIIGYPTLDKLFGNMDYCSCDECKSVLGPAAYLVDLLQFIDLAAIPHTKKNPLDVLLERRPDIQHLQLTCENTNTALPYIDLVNEILEYYIVNGSLTGFAGHDIKEGTNTADLMADPQFVLAKAYEKTNSEVFPYNLPFDQPRESLRLFFSAWSATLEDALRVFGSELPAQKERLGLNLKEYDILTKISAHQLPEYFGESSATNIDGLNAAVASGKVFSRRVDITYEDLVNLLKTQFINPGTLLVPNLDQLQIRLDQIQAYYDGTLSDTDLNNLLPPALDTSTYGGNVGQWLKNNHTLIKTLILLTEITPDTGDCNMATMELRYALPDMIQNKLDEIAYHKLHRFIRLWKKTSWKIQTIDQVIIALLPVASKDLTLINIDQAFVVLLARLANFNRLINAWKISEQNIPDVLLLWNNSLAADVKQTQCAKLFRMSVGSLSDLAKITGADPLTMDLEADYPAILKYYQVTQDLKAASLKVSDLAYLLMHKDPAGKLTPDETTLLKNIKALRDALNTVDKENNVAPDNADLSFAKTKMALVYDNSVVDTFFSLLTNSKIYSAPLLLPEESLPSPLTVDAQLGYDAFKKRLNYTGILTPAAQTILDNKADALTLADMTLITQQPALDSFKTQFKQALQAIKSAADADLAALAAGYPELKAVYNAVLAQPTPAQKTTVLINSILPTLIIRLKENALLQALVPVTQSDIDTISTLATNPAIIHSVSDNTKNVLNDFTLLQTAVTFNHNQVYDGYLDPPASDDYILYVKAPAGTTVTLNINNKDIITAANIGVAGEVQSALPVTLQTGVLTEIKLTITALPLNGVATIWWRTKGMAKVQVPGSNYYIQSQVDHAKTALLRLSKAVQLKKQLTLTTPETAYFAALNSETKNLFNELPTTTVISDPDLHTLWQKINLLLFFTLLKKTTEQDENTWLQILITPTVKTPQGNGLLTELNNWQQTDVDAVLLHMGKTWNDLSKLSVLKKVVEAMQLVTTINYPAATVISWSVDNPDQPLISGIKTMISSRTDHATWLTTLQSVNDVLRNRQRDALVSYILHRQQPSPEIDTPDKLYEYFLIDVQMDACMKTSRIRQALSTIQLFIYRCLINLEVDVAPSSIRAQQWEWMQRYRVWEANRKIFLYPENWLDPTLRDGKSSFYQELEGELMQTDINNDLAETAFLNYLKKLDDVARLEIVGMYLQENVQGNPNDNIMHVFGRTNGSTRQYYYRRYEYGYWTAWEKISMHIEGDNIFPVIWKDRLFVFWLNAVEKAKEENRDQHPRDMADHNWGESVKKDVEINFCWGEYYKGKWTSPKSSELKEPVVIKDLLSFDARNILLYARKVQKDINTTEHLIFYFFYLGSEKEQYTFKSVTFTSKNSPPIIENIDIFDNNASKVALFNYELYRKAYEGSNPSVLNATSLKMFSQQLQLLIDQPAFAAQDTVTETVLTKSSGMFQGFRLLPLRHEVQNQWQAPFVYHDEQSVFFVQPNEQDIAPIWVYTGYYDMGNYSMANYKVNILPPVERPVLTVPVKRGDPLQPVMDVSSWQQAITTANSNYNIVLPAAGNFSFDQATFGIGGKVPGLQNITQLTNISNH</sequence>
<dbReference type="RefSeq" id="WP_106529742.1">
    <property type="nucleotide sequence ID" value="NZ_PYAW01000004.1"/>
</dbReference>
<evidence type="ECO:0000313" key="5">
    <source>
        <dbReference type="Proteomes" id="UP000240971"/>
    </source>
</evidence>
<dbReference type="InterPro" id="IPR046839">
    <property type="entry name" value="ABC_toxin_N"/>
</dbReference>
<dbReference type="Pfam" id="PF03538">
    <property type="entry name" value="VRP1"/>
    <property type="match status" value="1"/>
</dbReference>
<comment type="caution">
    <text evidence="4">The sequence shown here is derived from an EMBL/GenBank/DDBJ whole genome shotgun (WGS) entry which is preliminary data.</text>
</comment>
<evidence type="ECO:0000313" key="4">
    <source>
        <dbReference type="EMBL" id="PSL45405.1"/>
    </source>
</evidence>
<dbReference type="InterPro" id="IPR041079">
    <property type="entry name" value="Neuraminidase-like"/>
</dbReference>
<feature type="domain" description="ABC toxin N-terminal" evidence="3">
    <location>
        <begin position="1670"/>
        <end position="1790"/>
    </location>
</feature>
<dbReference type="InterPro" id="IPR018003">
    <property type="entry name" value="Insecticidal_toxin/plasmid_vir"/>
</dbReference>
<keyword evidence="1" id="KW-0843">Virulence</keyword>